<dbReference type="Gene3D" id="3.40.50.300">
    <property type="entry name" value="P-loop containing nucleotide triphosphate hydrolases"/>
    <property type="match status" value="2"/>
</dbReference>
<gene>
    <name evidence="18 20" type="primary">uvrA</name>
    <name evidence="21" type="ORF">ADS79_24680</name>
    <name evidence="20" type="ORF">BRE01_13300</name>
</gene>
<evidence type="ECO:0000256" key="16">
    <source>
        <dbReference type="ARBA" id="ARBA00039316"/>
    </source>
</evidence>
<evidence type="ECO:0000256" key="8">
    <source>
        <dbReference type="ARBA" id="ARBA00022771"/>
    </source>
</evidence>
<dbReference type="InterPro" id="IPR041552">
    <property type="entry name" value="UvrA_DNA-bd"/>
</dbReference>
<evidence type="ECO:0000256" key="13">
    <source>
        <dbReference type="ARBA" id="ARBA00023204"/>
    </source>
</evidence>
<dbReference type="InterPro" id="IPR027417">
    <property type="entry name" value="P-loop_NTPase"/>
</dbReference>
<keyword evidence="8 18" id="KW-0863">Zinc-finger</keyword>
<dbReference type="EMBL" id="BJON01000005">
    <property type="protein sequence ID" value="GED67628.1"/>
    <property type="molecule type" value="Genomic_DNA"/>
</dbReference>
<evidence type="ECO:0000256" key="9">
    <source>
        <dbReference type="ARBA" id="ARBA00022833"/>
    </source>
</evidence>
<dbReference type="GO" id="GO:0009381">
    <property type="term" value="F:excinuclease ABC activity"/>
    <property type="evidence" value="ECO:0007669"/>
    <property type="project" value="UniProtKB-UniRule"/>
</dbReference>
<reference evidence="22" key="1">
    <citation type="submission" date="2015-07" db="EMBL/GenBank/DDBJ databases">
        <title>Genome sequencing project for genomic taxonomy and phylogenomics of Bacillus-like bacteria.</title>
        <authorList>
            <person name="Liu B."/>
            <person name="Wang J."/>
            <person name="Zhu Y."/>
            <person name="Liu G."/>
            <person name="Chen Q."/>
            <person name="Chen Z."/>
            <person name="Lan J."/>
            <person name="Che J."/>
            <person name="Ge C."/>
            <person name="Shi H."/>
            <person name="Pan Z."/>
            <person name="Liu X."/>
        </authorList>
    </citation>
    <scope>NUCLEOTIDE SEQUENCE [LARGE SCALE GENOMIC DNA]</scope>
    <source>
        <strain evidence="22">DSM 9887</strain>
    </source>
</reference>
<keyword evidence="12 18" id="KW-0238">DNA-binding</keyword>
<evidence type="ECO:0000313" key="21">
    <source>
        <dbReference type="EMBL" id="KNB71941.1"/>
    </source>
</evidence>
<dbReference type="Gene3D" id="1.20.1580.10">
    <property type="entry name" value="ABC transporter ATPase like domain"/>
    <property type="match status" value="2"/>
</dbReference>
<dbReference type="RefSeq" id="WP_049740983.1">
    <property type="nucleotide sequence ID" value="NZ_BJON01000005.1"/>
</dbReference>
<dbReference type="PANTHER" id="PTHR43152">
    <property type="entry name" value="UVRABC SYSTEM PROTEIN A"/>
    <property type="match status" value="1"/>
</dbReference>
<organism evidence="21 22">
    <name type="scientific">Brevibacillus reuszeri</name>
    <dbReference type="NCBI Taxonomy" id="54915"/>
    <lineage>
        <taxon>Bacteria</taxon>
        <taxon>Bacillati</taxon>
        <taxon>Bacillota</taxon>
        <taxon>Bacilli</taxon>
        <taxon>Bacillales</taxon>
        <taxon>Paenibacillaceae</taxon>
        <taxon>Brevibacillus</taxon>
    </lineage>
</organism>
<dbReference type="FunFam" id="3.40.50.300:FF:000028">
    <property type="entry name" value="UvrABC system protein A"/>
    <property type="match status" value="1"/>
</dbReference>
<dbReference type="InterPro" id="IPR003439">
    <property type="entry name" value="ABC_transporter-like_ATP-bd"/>
</dbReference>
<evidence type="ECO:0000256" key="3">
    <source>
        <dbReference type="ARBA" id="ARBA00022723"/>
    </source>
</evidence>
<keyword evidence="23" id="KW-1185">Reference proteome</keyword>
<evidence type="ECO:0000256" key="12">
    <source>
        <dbReference type="ARBA" id="ARBA00023125"/>
    </source>
</evidence>
<evidence type="ECO:0000256" key="4">
    <source>
        <dbReference type="ARBA" id="ARBA00022737"/>
    </source>
</evidence>
<dbReference type="AlphaFoldDB" id="A0A0K9YTD0"/>
<evidence type="ECO:0000259" key="19">
    <source>
        <dbReference type="PROSITE" id="PS50893"/>
    </source>
</evidence>
<dbReference type="InterPro" id="IPR017871">
    <property type="entry name" value="ABC_transporter-like_CS"/>
</dbReference>
<keyword evidence="13 18" id="KW-0234">DNA repair</keyword>
<dbReference type="GO" id="GO:0006289">
    <property type="term" value="P:nucleotide-excision repair"/>
    <property type="evidence" value="ECO:0007669"/>
    <property type="project" value="UniProtKB-UniRule"/>
</dbReference>
<comment type="similarity">
    <text evidence="15 18">Belongs to the ABC transporter superfamily. UvrA family.</text>
</comment>
<name>A0A0K9YTD0_9BACL</name>
<evidence type="ECO:0000256" key="6">
    <source>
        <dbReference type="ARBA" id="ARBA00022763"/>
    </source>
</evidence>
<comment type="subcellular location">
    <subcellularLocation>
        <location evidence="1 18">Cytoplasm</location>
    </subcellularLocation>
</comment>
<dbReference type="PROSITE" id="PS00211">
    <property type="entry name" value="ABC_TRANSPORTER_1"/>
    <property type="match status" value="2"/>
</dbReference>
<dbReference type="STRING" id="54915.ADS79_24680"/>
<protein>
    <recommendedName>
        <fullName evidence="16 18">UvrABC system protein A</fullName>
        <shortName evidence="18">UvrA protein</shortName>
    </recommendedName>
    <alternativeName>
        <fullName evidence="17 18">Excinuclease ABC subunit A</fullName>
    </alternativeName>
</protein>
<evidence type="ECO:0000256" key="7">
    <source>
        <dbReference type="ARBA" id="ARBA00022769"/>
    </source>
</evidence>
<evidence type="ECO:0000256" key="17">
    <source>
        <dbReference type="ARBA" id="ARBA00042156"/>
    </source>
</evidence>
<dbReference type="Pfam" id="PF17755">
    <property type="entry name" value="UvrA_DNA-bind"/>
    <property type="match status" value="1"/>
</dbReference>
<evidence type="ECO:0000256" key="10">
    <source>
        <dbReference type="ARBA" id="ARBA00022840"/>
    </source>
</evidence>
<reference evidence="20 23" key="3">
    <citation type="submission" date="2019-06" db="EMBL/GenBank/DDBJ databases">
        <title>Whole genome shotgun sequence of Brevibacillus reuszeri NBRC 15719.</title>
        <authorList>
            <person name="Hosoyama A."/>
            <person name="Uohara A."/>
            <person name="Ohji S."/>
            <person name="Ichikawa N."/>
        </authorList>
    </citation>
    <scope>NUCLEOTIDE SEQUENCE [LARGE SCALE GENOMIC DNA]</scope>
    <source>
        <strain evidence="20 23">NBRC 15719</strain>
    </source>
</reference>
<dbReference type="InterPro" id="IPR004602">
    <property type="entry name" value="UvrA"/>
</dbReference>
<keyword evidence="4 18" id="KW-0677">Repeat</keyword>
<evidence type="ECO:0000256" key="1">
    <source>
        <dbReference type="ARBA" id="ARBA00004496"/>
    </source>
</evidence>
<evidence type="ECO:0000256" key="18">
    <source>
        <dbReference type="HAMAP-Rule" id="MF_00205"/>
    </source>
</evidence>
<evidence type="ECO:0000256" key="5">
    <source>
        <dbReference type="ARBA" id="ARBA00022741"/>
    </source>
</evidence>
<dbReference type="CDD" id="cd03270">
    <property type="entry name" value="ABC_UvrA_I"/>
    <property type="match status" value="1"/>
</dbReference>
<evidence type="ECO:0000256" key="2">
    <source>
        <dbReference type="ARBA" id="ARBA00022490"/>
    </source>
</evidence>
<comment type="subunit">
    <text evidence="18">Forms a heterotetramer with UvrB during the search for lesions.</text>
</comment>
<dbReference type="InterPro" id="IPR041102">
    <property type="entry name" value="UvrA_inter"/>
</dbReference>
<feature type="domain" description="ABC transporter" evidence="19">
    <location>
        <begin position="605"/>
        <end position="935"/>
    </location>
</feature>
<dbReference type="FunFam" id="1.20.1580.10:FF:000002">
    <property type="entry name" value="UvrABC system protein A"/>
    <property type="match status" value="1"/>
</dbReference>
<feature type="zinc finger region" description="C4-type" evidence="18">
    <location>
        <begin position="738"/>
        <end position="764"/>
    </location>
</feature>
<evidence type="ECO:0000256" key="14">
    <source>
        <dbReference type="ARBA" id="ARBA00023236"/>
    </source>
</evidence>
<evidence type="ECO:0000256" key="11">
    <source>
        <dbReference type="ARBA" id="ARBA00022881"/>
    </source>
</evidence>
<dbReference type="InterPro" id="IPR013815">
    <property type="entry name" value="ATP_grasp_subdomain_1"/>
</dbReference>
<dbReference type="GO" id="GO:0008270">
    <property type="term" value="F:zinc ion binding"/>
    <property type="evidence" value="ECO:0007669"/>
    <property type="project" value="UniProtKB-UniRule"/>
</dbReference>
<dbReference type="PATRIC" id="fig|54915.3.peg.4084"/>
<dbReference type="HAMAP" id="MF_00205">
    <property type="entry name" value="UvrA"/>
    <property type="match status" value="1"/>
</dbReference>
<dbReference type="GO" id="GO:0005737">
    <property type="term" value="C:cytoplasm"/>
    <property type="evidence" value="ECO:0007669"/>
    <property type="project" value="UniProtKB-SubCell"/>
</dbReference>
<dbReference type="GO" id="GO:0016887">
    <property type="term" value="F:ATP hydrolysis activity"/>
    <property type="evidence" value="ECO:0007669"/>
    <property type="project" value="InterPro"/>
</dbReference>
<keyword evidence="6 18" id="KW-0227">DNA damage</keyword>
<keyword evidence="10 18" id="KW-0067">ATP-binding</keyword>
<keyword evidence="7 18" id="KW-0228">DNA excision</keyword>
<feature type="binding site" evidence="18">
    <location>
        <begin position="33"/>
        <end position="40"/>
    </location>
    <ligand>
        <name>ATP</name>
        <dbReference type="ChEBI" id="CHEBI:30616"/>
    </ligand>
</feature>
<dbReference type="Gene3D" id="1.10.8.280">
    <property type="entry name" value="ABC transporter ATPase domain-like"/>
    <property type="match status" value="1"/>
</dbReference>
<evidence type="ECO:0000256" key="15">
    <source>
        <dbReference type="ARBA" id="ARBA00038000"/>
    </source>
</evidence>
<dbReference type="SMART" id="SM00382">
    <property type="entry name" value="AAA"/>
    <property type="match status" value="1"/>
</dbReference>
<dbReference type="GO" id="GO:0009380">
    <property type="term" value="C:excinuclease repair complex"/>
    <property type="evidence" value="ECO:0007669"/>
    <property type="project" value="InterPro"/>
</dbReference>
<feature type="binding site" evidence="18">
    <location>
        <begin position="639"/>
        <end position="646"/>
    </location>
    <ligand>
        <name>ATP</name>
        <dbReference type="ChEBI" id="CHEBI:30616"/>
    </ligand>
</feature>
<dbReference type="GO" id="GO:0009432">
    <property type="term" value="P:SOS response"/>
    <property type="evidence" value="ECO:0007669"/>
    <property type="project" value="UniProtKB-UniRule"/>
</dbReference>
<keyword evidence="2 18" id="KW-0963">Cytoplasm</keyword>
<dbReference type="GO" id="GO:0005524">
    <property type="term" value="F:ATP binding"/>
    <property type="evidence" value="ECO:0007669"/>
    <property type="project" value="UniProtKB-UniRule"/>
</dbReference>
<evidence type="ECO:0000313" key="20">
    <source>
        <dbReference type="EMBL" id="GED67628.1"/>
    </source>
</evidence>
<dbReference type="Gene3D" id="3.30.1490.20">
    <property type="entry name" value="ATP-grasp fold, A domain"/>
    <property type="match status" value="1"/>
</dbReference>
<evidence type="ECO:0000313" key="23">
    <source>
        <dbReference type="Proteomes" id="UP000319578"/>
    </source>
</evidence>
<dbReference type="EMBL" id="LGIQ01000009">
    <property type="protein sequence ID" value="KNB71941.1"/>
    <property type="molecule type" value="Genomic_DNA"/>
</dbReference>
<proteinExistence type="inferred from homology"/>
<sequence>MPLEHIVVKGARAHNLKNIDVVIPRDKFVVLTGLSGSGKSSLAFDTIYAEGQRRYVESLSAYARQFLGQMDKPDVDSIEGLSPAISIDQKTTSRNPRSTVGTVTEIYDYLRLLYARVGRPICPDHGIEIQSQTIEQMVDRLMEFPERTRMQILAPMVQGRKGEHVKLLEDIRKQGFVRVRVNGEITDLSEDIKLEKNKKHNIEVVVDRVVVKPDAQARLADSLETALRLADGKVIVDVMEQEELLFSEKHACPICGFSIGDLEPRIFSFNSPFGACSECDGLGVKLEVDPDMVVPDGTKTLNDGAIGAWEPKSSTYYQQLLESACRHFGIRMDVPFEELTAEQAQILMYGSSGEKIQFRYENEFGQVREAVVPFEGVIPNLQRRHLETSSDYIREQIEGFMSQKPCPVCKGHRLRQESLAVKVGGRSISELTTLSILDAHQFVNEVDMTEREAKIANLIVKEIKARLNFLIDVGLDYLTLSRAAGTLSGGEAQRIRLATQIGSSLMGVLYILDEPSIGLHQRDNARLIKTLEHMTKLGNTLIVVEHDEDTMMACDYIIDIGPGAGIHGGQVISAGTPQEVMKDEKSLTGAYLSGRKFIPVPMERRKPSDKWIKIEGAKENNLQNVTAKFPLGVFVAVTGVSGSGKSTLINEILQKTLARDLNGAKVKPGEHRRIVGMEHLDKVINIDQSPIGRTPRSNPATYTGVFDDIRDLFASTNEAKVRGYKKGRFSFNVKGGRCEACSGDGIIKIEMHFLPDVYVPCEVCHGKRYNRETLDVKYKGKSIADVLGMTIEDAVEFFRNLPKIERKLQTIVDVGLGYMTLGQPATTLSGGEAQRVKLASELYRRSTGRTLYILDEPTTGLHTDDIDRLLKVLQRLVENGDTVLVIEHNLDVIKTVDYIVDLGPEGGTRGGTIVGTGTPEEVAKLDGSYTGIYLKPILERDKARTVAKLEQLVSK</sequence>
<dbReference type="InterPro" id="IPR003593">
    <property type="entry name" value="AAA+_ATPase"/>
</dbReference>
<feature type="domain" description="ABC transporter" evidence="19">
    <location>
        <begin position="315"/>
        <end position="593"/>
    </location>
</feature>
<dbReference type="Proteomes" id="UP000319578">
    <property type="component" value="Unassembled WGS sequence"/>
</dbReference>
<dbReference type="Pfam" id="PF17760">
    <property type="entry name" value="UvrA_inter"/>
    <property type="match status" value="1"/>
</dbReference>
<dbReference type="NCBIfam" id="TIGR00630">
    <property type="entry name" value="uvra"/>
    <property type="match status" value="1"/>
</dbReference>
<dbReference type="PANTHER" id="PTHR43152:SF3">
    <property type="entry name" value="UVRABC SYSTEM PROTEIN A"/>
    <property type="match status" value="1"/>
</dbReference>
<dbReference type="SUPFAM" id="SSF52540">
    <property type="entry name" value="P-loop containing nucleoside triphosphate hydrolases"/>
    <property type="match status" value="2"/>
</dbReference>
<dbReference type="OrthoDB" id="9809851at2"/>
<evidence type="ECO:0000313" key="22">
    <source>
        <dbReference type="Proteomes" id="UP000036834"/>
    </source>
</evidence>
<dbReference type="GO" id="GO:0003677">
    <property type="term" value="F:DNA binding"/>
    <property type="evidence" value="ECO:0007669"/>
    <property type="project" value="UniProtKB-UniRule"/>
</dbReference>
<keyword evidence="5 18" id="KW-0547">Nucleotide-binding</keyword>
<comment type="caution">
    <text evidence="21">The sequence shown here is derived from an EMBL/GenBank/DDBJ whole genome shotgun (WGS) entry which is preliminary data.</text>
</comment>
<keyword evidence="9 18" id="KW-0862">Zinc</keyword>
<accession>A0A0K9YTD0</accession>
<feature type="zinc finger region" description="C4-type" evidence="18">
    <location>
        <begin position="252"/>
        <end position="279"/>
    </location>
</feature>
<dbReference type="Proteomes" id="UP000036834">
    <property type="component" value="Unassembled WGS sequence"/>
</dbReference>
<reference evidence="21" key="2">
    <citation type="submission" date="2015-07" db="EMBL/GenBank/DDBJ databases">
        <title>MeaNS - Measles Nucleotide Surveillance Program.</title>
        <authorList>
            <person name="Tran T."/>
            <person name="Druce J."/>
        </authorList>
    </citation>
    <scope>NUCLEOTIDE SEQUENCE</scope>
    <source>
        <strain evidence="21">DSM 9887</strain>
    </source>
</reference>
<dbReference type="CDD" id="cd03271">
    <property type="entry name" value="ABC_UvrA_II"/>
    <property type="match status" value="1"/>
</dbReference>
<keyword evidence="14 18" id="KW-0742">SOS response</keyword>
<keyword evidence="3 18" id="KW-0479">Metal-binding</keyword>
<dbReference type="NCBIfam" id="NF001503">
    <property type="entry name" value="PRK00349.1"/>
    <property type="match status" value="1"/>
</dbReference>
<keyword evidence="11 18" id="KW-0267">Excision nuclease</keyword>
<comment type="function">
    <text evidence="18">The UvrABC repair system catalyzes the recognition and processing of DNA lesions. UvrA is an ATPase and a DNA-binding protein. A damage recognition complex composed of 2 UvrA and 2 UvrB subunits scans DNA for abnormalities. When the presence of a lesion has been verified by UvrB, the UvrA molecules dissociate.</text>
</comment>
<dbReference type="PROSITE" id="PS50893">
    <property type="entry name" value="ABC_TRANSPORTER_2"/>
    <property type="match status" value="2"/>
</dbReference>